<accession>A0ABP9JI72</accession>
<evidence type="ECO:0000313" key="3">
    <source>
        <dbReference type="Proteomes" id="UP001500427"/>
    </source>
</evidence>
<sequence>MAGMSLHGLPDMFRELPMTDRRVAADVMDLLMRDTDRATGCAAVVVCDEEHRGLQPVLLHDDPPPRSVPQRRSGSRSFGRATEWGRDAGHDRRDVARDPSRLVGLEDFDRLLDLLLPLVVARSGSVLLGRGRPRGMVADDVDRLWHQHAIDRCRGLDVPLLGFYVATGDGIFRLPDPLTAVS</sequence>
<feature type="region of interest" description="Disordered" evidence="1">
    <location>
        <begin position="56"/>
        <end position="85"/>
    </location>
</feature>
<proteinExistence type="predicted"/>
<name>A0ABP9JI72_9MICO</name>
<keyword evidence="3" id="KW-1185">Reference proteome</keyword>
<evidence type="ECO:0000256" key="1">
    <source>
        <dbReference type="SAM" id="MobiDB-lite"/>
    </source>
</evidence>
<dbReference type="EMBL" id="BAABIW010000020">
    <property type="protein sequence ID" value="GAA5032747.1"/>
    <property type="molecule type" value="Genomic_DNA"/>
</dbReference>
<organism evidence="2 3">
    <name type="scientific">Terrabacter aeriphilus</name>
    <dbReference type="NCBI Taxonomy" id="515662"/>
    <lineage>
        <taxon>Bacteria</taxon>
        <taxon>Bacillati</taxon>
        <taxon>Actinomycetota</taxon>
        <taxon>Actinomycetes</taxon>
        <taxon>Micrococcales</taxon>
        <taxon>Intrasporangiaceae</taxon>
        <taxon>Terrabacter</taxon>
    </lineage>
</organism>
<protein>
    <submittedName>
        <fullName evidence="2">Uncharacterized protein</fullName>
    </submittedName>
</protein>
<evidence type="ECO:0000313" key="2">
    <source>
        <dbReference type="EMBL" id="GAA5032747.1"/>
    </source>
</evidence>
<comment type="caution">
    <text evidence="2">The sequence shown here is derived from an EMBL/GenBank/DDBJ whole genome shotgun (WGS) entry which is preliminary data.</text>
</comment>
<gene>
    <name evidence="2" type="ORF">GCM10023258_32060</name>
</gene>
<dbReference type="Proteomes" id="UP001500427">
    <property type="component" value="Unassembled WGS sequence"/>
</dbReference>
<reference evidence="3" key="1">
    <citation type="journal article" date="2019" name="Int. J. Syst. Evol. Microbiol.">
        <title>The Global Catalogue of Microorganisms (GCM) 10K type strain sequencing project: providing services to taxonomists for standard genome sequencing and annotation.</title>
        <authorList>
            <consortium name="The Broad Institute Genomics Platform"/>
            <consortium name="The Broad Institute Genome Sequencing Center for Infectious Disease"/>
            <person name="Wu L."/>
            <person name="Ma J."/>
        </authorList>
    </citation>
    <scope>NUCLEOTIDE SEQUENCE [LARGE SCALE GENOMIC DNA]</scope>
    <source>
        <strain evidence="3">JCM 17687</strain>
    </source>
</reference>